<feature type="transmembrane region" description="Helical" evidence="6">
    <location>
        <begin position="404"/>
        <end position="423"/>
    </location>
</feature>
<evidence type="ECO:0000313" key="8">
    <source>
        <dbReference type="Proteomes" id="UP000186524"/>
    </source>
</evidence>
<feature type="transmembrane region" description="Helical" evidence="6">
    <location>
        <begin position="68"/>
        <end position="93"/>
    </location>
</feature>
<feature type="transmembrane region" description="Helical" evidence="6">
    <location>
        <begin position="202"/>
        <end position="223"/>
    </location>
</feature>
<dbReference type="PANTHER" id="PTHR42770:SF7">
    <property type="entry name" value="MEMBRANE PROTEIN"/>
    <property type="match status" value="1"/>
</dbReference>
<keyword evidence="3 6" id="KW-0812">Transmembrane</keyword>
<gene>
    <name evidence="7" type="ORF">BLL40_15685</name>
</gene>
<keyword evidence="5 6" id="KW-0472">Membrane</keyword>
<dbReference type="Pfam" id="PF13520">
    <property type="entry name" value="AA_permease_2"/>
    <property type="match status" value="1"/>
</dbReference>
<dbReference type="EMBL" id="MRWQ01000023">
    <property type="protein sequence ID" value="OKL35393.1"/>
    <property type="molecule type" value="Genomic_DNA"/>
</dbReference>
<feature type="transmembrane region" description="Helical" evidence="6">
    <location>
        <begin position="444"/>
        <end position="466"/>
    </location>
</feature>
<feature type="transmembrane region" description="Helical" evidence="6">
    <location>
        <begin position="243"/>
        <end position="262"/>
    </location>
</feature>
<dbReference type="GO" id="GO:0005886">
    <property type="term" value="C:plasma membrane"/>
    <property type="evidence" value="ECO:0007669"/>
    <property type="project" value="UniProtKB-SubCell"/>
</dbReference>
<feature type="transmembrane region" description="Helical" evidence="6">
    <location>
        <begin position="328"/>
        <end position="352"/>
    </location>
</feature>
<dbReference type="STRING" id="1714354.BLL40_15685"/>
<organism evidence="7 8">
    <name type="scientific">Domibacillus mangrovi</name>
    <dbReference type="NCBI Taxonomy" id="1714354"/>
    <lineage>
        <taxon>Bacteria</taxon>
        <taxon>Bacillati</taxon>
        <taxon>Bacillota</taxon>
        <taxon>Bacilli</taxon>
        <taxon>Bacillales</taxon>
        <taxon>Bacillaceae</taxon>
        <taxon>Domibacillus</taxon>
    </lineage>
</organism>
<name>A0A1Q5NZP9_9BACI</name>
<evidence type="ECO:0000313" key="7">
    <source>
        <dbReference type="EMBL" id="OKL35393.1"/>
    </source>
</evidence>
<feature type="transmembrane region" description="Helical" evidence="6">
    <location>
        <begin position="170"/>
        <end position="190"/>
    </location>
</feature>
<comment type="subcellular location">
    <subcellularLocation>
        <location evidence="1">Cell membrane</location>
        <topology evidence="1">Multi-pass membrane protein</topology>
    </subcellularLocation>
</comment>
<feature type="transmembrane region" description="Helical" evidence="6">
    <location>
        <begin position="113"/>
        <end position="133"/>
    </location>
</feature>
<sequence>MHTNTITDLGGEFMAVRKEGDVLQSTDSPTVLKKEMTWKDAFWLASGVPALVLFSIGAIAATVGNLSWLVWTVSILIGLTQAFLFAEIAGMYPNKSGGASVYGAMAWVKYSKVLSAISIWSNWIAWTPVLALGTKLASGFVLTTFFPTAAITTWGFTLLDLGFIRPDLTVRFDFAFVLALAFLFIVYAIQNLGAVNAARIQRIIAVIALIPLLIVGIVPLFTQGINVENIIPSLPTGISWDEAGWTLLFGGLFLAAWSTYAFETSICYTSEFKDPKKDTVKAIMFSGLLCLAVFTIVPFSFQNALGLAGLLDPDIASGMGVGTAMAKMVGGGVVIGTIIVLLLILSTILSIMTSMGGSSRTLYQGSVDGWLPKFMSRVNNNGAPTGAMWTNLVFNIILLSLSDYTFILAISNVNYIILNFFNLSSGWIHRVDRPNWPRPFRVPTWLIGINGVLAFVNVAFLGLGAIVWGPGTLISGLVVSLFIIPVFLYRHYVTDKGQFPENAAGDELDATHYKKKAGILPYVAVVAAIGIIIVTSQIAVFNP</sequence>
<dbReference type="Gene3D" id="1.20.1740.10">
    <property type="entry name" value="Amino acid/polyamine transporter I"/>
    <property type="match status" value="1"/>
</dbReference>
<reference evidence="7 8" key="1">
    <citation type="submission" date="2016-12" db="EMBL/GenBank/DDBJ databases">
        <title>Domibacillus sp. SAOS 44 whole genome sequencing.</title>
        <authorList>
            <person name="Verma A."/>
            <person name="Krishnamurthi S."/>
        </authorList>
    </citation>
    <scope>NUCLEOTIDE SEQUENCE [LARGE SCALE GENOMIC DNA]</scope>
    <source>
        <strain evidence="7 8">SAOS 44</strain>
    </source>
</reference>
<feature type="transmembrane region" description="Helical" evidence="6">
    <location>
        <begin position="472"/>
        <end position="489"/>
    </location>
</feature>
<evidence type="ECO:0000256" key="1">
    <source>
        <dbReference type="ARBA" id="ARBA00004651"/>
    </source>
</evidence>
<dbReference type="AlphaFoldDB" id="A0A1Q5NZP9"/>
<feature type="transmembrane region" description="Helical" evidence="6">
    <location>
        <begin position="41"/>
        <end position="61"/>
    </location>
</feature>
<keyword evidence="2" id="KW-1003">Cell membrane</keyword>
<comment type="caution">
    <text evidence="7">The sequence shown here is derived from an EMBL/GenBank/DDBJ whole genome shotgun (WGS) entry which is preliminary data.</text>
</comment>
<keyword evidence="8" id="KW-1185">Reference proteome</keyword>
<dbReference type="GO" id="GO:0022857">
    <property type="term" value="F:transmembrane transporter activity"/>
    <property type="evidence" value="ECO:0007669"/>
    <property type="project" value="InterPro"/>
</dbReference>
<evidence type="ECO:0000256" key="2">
    <source>
        <dbReference type="ARBA" id="ARBA00022475"/>
    </source>
</evidence>
<dbReference type="InterPro" id="IPR002293">
    <property type="entry name" value="AA/rel_permease1"/>
</dbReference>
<feature type="transmembrane region" description="Helical" evidence="6">
    <location>
        <begin position="381"/>
        <end position="398"/>
    </location>
</feature>
<evidence type="ECO:0000256" key="5">
    <source>
        <dbReference type="ARBA" id="ARBA00023136"/>
    </source>
</evidence>
<accession>A0A1Q5NZP9</accession>
<dbReference type="InterPro" id="IPR050367">
    <property type="entry name" value="APC_superfamily"/>
</dbReference>
<dbReference type="PIRSF" id="PIRSF006060">
    <property type="entry name" value="AA_transporter"/>
    <property type="match status" value="1"/>
</dbReference>
<protein>
    <submittedName>
        <fullName evidence="7">Amino acid permease</fullName>
    </submittedName>
</protein>
<evidence type="ECO:0000256" key="6">
    <source>
        <dbReference type="SAM" id="Phobius"/>
    </source>
</evidence>
<proteinExistence type="predicted"/>
<dbReference type="Proteomes" id="UP000186524">
    <property type="component" value="Unassembled WGS sequence"/>
</dbReference>
<evidence type="ECO:0000256" key="3">
    <source>
        <dbReference type="ARBA" id="ARBA00022692"/>
    </source>
</evidence>
<feature type="transmembrane region" description="Helical" evidence="6">
    <location>
        <begin position="282"/>
        <end position="301"/>
    </location>
</feature>
<feature type="transmembrane region" description="Helical" evidence="6">
    <location>
        <begin position="519"/>
        <end position="540"/>
    </location>
</feature>
<evidence type="ECO:0000256" key="4">
    <source>
        <dbReference type="ARBA" id="ARBA00022989"/>
    </source>
</evidence>
<keyword evidence="4 6" id="KW-1133">Transmembrane helix</keyword>
<feature type="transmembrane region" description="Helical" evidence="6">
    <location>
        <begin position="140"/>
        <end position="164"/>
    </location>
</feature>
<dbReference type="PANTHER" id="PTHR42770">
    <property type="entry name" value="AMINO ACID TRANSPORTER-RELATED"/>
    <property type="match status" value="1"/>
</dbReference>